<evidence type="ECO:0000259" key="5">
    <source>
        <dbReference type="PROSITE" id="PS50931"/>
    </source>
</evidence>
<dbReference type="PANTHER" id="PTHR30126">
    <property type="entry name" value="HTH-TYPE TRANSCRIPTIONAL REGULATOR"/>
    <property type="match status" value="1"/>
</dbReference>
<dbReference type="InterPro" id="IPR000847">
    <property type="entry name" value="LysR_HTH_N"/>
</dbReference>
<dbReference type="PROSITE" id="PS50931">
    <property type="entry name" value="HTH_LYSR"/>
    <property type="match status" value="1"/>
</dbReference>
<evidence type="ECO:0000313" key="7">
    <source>
        <dbReference type="Proteomes" id="UP000278792"/>
    </source>
</evidence>
<dbReference type="EMBL" id="RKIK01000044">
    <property type="protein sequence ID" value="ROV59342.1"/>
    <property type="molecule type" value="Genomic_DNA"/>
</dbReference>
<protein>
    <submittedName>
        <fullName evidence="6">LysR family transcriptional regulator</fullName>
    </submittedName>
</protein>
<dbReference type="InterPro" id="IPR036390">
    <property type="entry name" value="WH_DNA-bd_sf"/>
</dbReference>
<accession>A0A3N3DY85</accession>
<dbReference type="CDD" id="cd05466">
    <property type="entry name" value="PBP2_LTTR_substrate"/>
    <property type="match status" value="1"/>
</dbReference>
<dbReference type="Pfam" id="PF03466">
    <property type="entry name" value="LysR_substrate"/>
    <property type="match status" value="1"/>
</dbReference>
<comment type="similarity">
    <text evidence="1">Belongs to the LysR transcriptional regulatory family.</text>
</comment>
<evidence type="ECO:0000256" key="2">
    <source>
        <dbReference type="ARBA" id="ARBA00023015"/>
    </source>
</evidence>
<evidence type="ECO:0000313" key="6">
    <source>
        <dbReference type="EMBL" id="ROV59342.1"/>
    </source>
</evidence>
<dbReference type="SUPFAM" id="SSF53850">
    <property type="entry name" value="Periplasmic binding protein-like II"/>
    <property type="match status" value="1"/>
</dbReference>
<dbReference type="PANTHER" id="PTHR30126:SF91">
    <property type="entry name" value="LYSR FAMILY TRANSCRIPTIONAL REGULATOR"/>
    <property type="match status" value="1"/>
</dbReference>
<evidence type="ECO:0000256" key="3">
    <source>
        <dbReference type="ARBA" id="ARBA00023125"/>
    </source>
</evidence>
<dbReference type="RefSeq" id="WP_123782593.1">
    <property type="nucleotide sequence ID" value="NZ_RKIK01000044.1"/>
</dbReference>
<proteinExistence type="inferred from homology"/>
<feature type="domain" description="HTH lysR-type" evidence="5">
    <location>
        <begin position="1"/>
        <end position="59"/>
    </location>
</feature>
<organism evidence="6 7">
    <name type="scientific">Vibrio ponticus</name>
    <dbReference type="NCBI Taxonomy" id="265668"/>
    <lineage>
        <taxon>Bacteria</taxon>
        <taxon>Pseudomonadati</taxon>
        <taxon>Pseudomonadota</taxon>
        <taxon>Gammaproteobacteria</taxon>
        <taxon>Vibrionales</taxon>
        <taxon>Vibrionaceae</taxon>
        <taxon>Vibrio</taxon>
    </lineage>
</organism>
<name>A0A3N3DY85_9VIBR</name>
<sequence>MYSLEQLKIFVTVCECGTVSAAARRLKRAQSGVSQSIANLEVAINQDLFSREKNALSLTATGLALLPIARSILGQQQLFDQKVESLEQSIENTLAIAVDECLVTDELLAVLSRLAQAFPVTNIELITVSTFDVEELVRSNKAQVGIIFADGELREDMDFFTLGQMRFVTVAASEHHLASLVEVRDSDLKAHRQIVHRSASEKELWFSYGISSNYWHANSHQMMVTLASQGIGWALVPEVMASPMIEQGKLAKLPVAHEKEGWLTTTGCLVSRSQASGPVREKLIELLQASGM</sequence>
<evidence type="ECO:0000256" key="4">
    <source>
        <dbReference type="ARBA" id="ARBA00023163"/>
    </source>
</evidence>
<dbReference type="InterPro" id="IPR005119">
    <property type="entry name" value="LysR_subst-bd"/>
</dbReference>
<dbReference type="Pfam" id="PF00126">
    <property type="entry name" value="HTH_1"/>
    <property type="match status" value="1"/>
</dbReference>
<dbReference type="Gene3D" id="1.10.10.10">
    <property type="entry name" value="Winged helix-like DNA-binding domain superfamily/Winged helix DNA-binding domain"/>
    <property type="match status" value="1"/>
</dbReference>
<dbReference type="GO" id="GO:0003700">
    <property type="term" value="F:DNA-binding transcription factor activity"/>
    <property type="evidence" value="ECO:0007669"/>
    <property type="project" value="InterPro"/>
</dbReference>
<keyword evidence="2" id="KW-0805">Transcription regulation</keyword>
<keyword evidence="4" id="KW-0804">Transcription</keyword>
<dbReference type="InterPro" id="IPR036388">
    <property type="entry name" value="WH-like_DNA-bd_sf"/>
</dbReference>
<dbReference type="GO" id="GO:0000976">
    <property type="term" value="F:transcription cis-regulatory region binding"/>
    <property type="evidence" value="ECO:0007669"/>
    <property type="project" value="TreeGrafter"/>
</dbReference>
<dbReference type="AlphaFoldDB" id="A0A3N3DY85"/>
<gene>
    <name evidence="6" type="ORF">EGH82_14245</name>
</gene>
<comment type="caution">
    <text evidence="6">The sequence shown here is derived from an EMBL/GenBank/DDBJ whole genome shotgun (WGS) entry which is preliminary data.</text>
</comment>
<dbReference type="Gene3D" id="3.40.190.290">
    <property type="match status" value="1"/>
</dbReference>
<dbReference type="SUPFAM" id="SSF46785">
    <property type="entry name" value="Winged helix' DNA-binding domain"/>
    <property type="match status" value="1"/>
</dbReference>
<dbReference type="Proteomes" id="UP000278792">
    <property type="component" value="Unassembled WGS sequence"/>
</dbReference>
<reference evidence="6 7" key="1">
    <citation type="submission" date="2018-11" db="EMBL/GenBank/DDBJ databases">
        <title>Vibrio ponticus strain CAIM 1751 pathogenic for the snapper Lutjanus guttatus.</title>
        <authorList>
            <person name="Soto-Rodriguez S."/>
            <person name="Lozano-Olvera R."/>
            <person name="Gomez-Gil B."/>
        </authorList>
    </citation>
    <scope>NUCLEOTIDE SEQUENCE [LARGE SCALE GENOMIC DNA]</scope>
    <source>
        <strain evidence="6 7">CAIM 1751</strain>
    </source>
</reference>
<keyword evidence="3" id="KW-0238">DNA-binding</keyword>
<evidence type="ECO:0000256" key="1">
    <source>
        <dbReference type="ARBA" id="ARBA00009437"/>
    </source>
</evidence>